<dbReference type="EMBL" id="SRLO01000038">
    <property type="protein sequence ID" value="TNN82622.1"/>
    <property type="molecule type" value="Genomic_DNA"/>
</dbReference>
<dbReference type="AlphaFoldDB" id="A0A4Z2IZB4"/>
<dbReference type="InterPro" id="IPR011993">
    <property type="entry name" value="PH-like_dom_sf"/>
</dbReference>
<dbReference type="Proteomes" id="UP000314294">
    <property type="component" value="Unassembled WGS sequence"/>
</dbReference>
<dbReference type="InterPro" id="IPR035963">
    <property type="entry name" value="FERM_2"/>
</dbReference>
<dbReference type="OrthoDB" id="9976756at2759"/>
<dbReference type="PROSITE" id="PS50057">
    <property type="entry name" value="FERM_3"/>
    <property type="match status" value="1"/>
</dbReference>
<comment type="caution">
    <text evidence="2">The sequence shown here is derived from an EMBL/GenBank/DDBJ whole genome shotgun (WGS) entry which is preliminary data.</text>
</comment>
<keyword evidence="2" id="KW-0829">Tyrosine-protein kinase</keyword>
<dbReference type="SUPFAM" id="SSF50729">
    <property type="entry name" value="PH domain-like"/>
    <property type="match status" value="1"/>
</dbReference>
<sequence length="139" mass="16039">MNAKGLEKKSNFELLEKEVGLELFFPEELINSMKSKQLRKLIQHTFQQYATLREDDCMVKFFETLKDVSNYDEEVFPCELVQGWSLAVELVIGGRGIRQRTQKNSAVATLTFHHILRCVALYMKLFFGGFPIRPSGPFS</sequence>
<keyword evidence="2" id="KW-0808">Transferase</keyword>
<dbReference type="InterPro" id="IPR000299">
    <property type="entry name" value="FERM_domain"/>
</dbReference>
<protein>
    <submittedName>
        <fullName evidence="2">Protein-tyrosine kinase 2-beta</fullName>
    </submittedName>
</protein>
<evidence type="ECO:0000313" key="3">
    <source>
        <dbReference type="Proteomes" id="UP000314294"/>
    </source>
</evidence>
<dbReference type="Pfam" id="PF21477">
    <property type="entry name" value="FERM_C_FAK1"/>
    <property type="match status" value="1"/>
</dbReference>
<accession>A0A4Z2IZB4</accession>
<dbReference type="Gene3D" id="2.30.29.30">
    <property type="entry name" value="Pleckstrin-homology domain (PH domain)/Phosphotyrosine-binding domain (PTB)"/>
    <property type="match status" value="1"/>
</dbReference>
<organism evidence="2 3">
    <name type="scientific">Liparis tanakae</name>
    <name type="common">Tanaka's snailfish</name>
    <dbReference type="NCBI Taxonomy" id="230148"/>
    <lineage>
        <taxon>Eukaryota</taxon>
        <taxon>Metazoa</taxon>
        <taxon>Chordata</taxon>
        <taxon>Craniata</taxon>
        <taxon>Vertebrata</taxon>
        <taxon>Euteleostomi</taxon>
        <taxon>Actinopterygii</taxon>
        <taxon>Neopterygii</taxon>
        <taxon>Teleostei</taxon>
        <taxon>Neoteleostei</taxon>
        <taxon>Acanthomorphata</taxon>
        <taxon>Eupercaria</taxon>
        <taxon>Perciformes</taxon>
        <taxon>Cottioidei</taxon>
        <taxon>Cottales</taxon>
        <taxon>Liparidae</taxon>
        <taxon>Liparis</taxon>
    </lineage>
</organism>
<dbReference type="Gene3D" id="1.20.80.10">
    <property type="match status" value="1"/>
</dbReference>
<proteinExistence type="predicted"/>
<dbReference type="PANTHER" id="PTHR46221:SF11">
    <property type="entry name" value="NON-SPECIFIC PROTEIN-TYROSINE KINASE"/>
    <property type="match status" value="1"/>
</dbReference>
<reference evidence="2 3" key="1">
    <citation type="submission" date="2019-03" db="EMBL/GenBank/DDBJ databases">
        <title>First draft genome of Liparis tanakae, snailfish: a comprehensive survey of snailfish specific genes.</title>
        <authorList>
            <person name="Kim W."/>
            <person name="Song I."/>
            <person name="Jeong J.-H."/>
            <person name="Kim D."/>
            <person name="Kim S."/>
            <person name="Ryu S."/>
            <person name="Song J.Y."/>
            <person name="Lee S.K."/>
        </authorList>
    </citation>
    <scope>NUCLEOTIDE SEQUENCE [LARGE SCALE GENOMIC DNA]</scope>
    <source>
        <tissue evidence="2">Muscle</tissue>
    </source>
</reference>
<feature type="domain" description="FERM" evidence="1">
    <location>
        <begin position="1"/>
        <end position="139"/>
    </location>
</feature>
<dbReference type="InterPro" id="IPR019748">
    <property type="entry name" value="FERM_central"/>
</dbReference>
<evidence type="ECO:0000259" key="1">
    <source>
        <dbReference type="PROSITE" id="PS50057"/>
    </source>
</evidence>
<gene>
    <name evidence="2" type="primary">Ptk2b_1</name>
    <name evidence="2" type="ORF">EYF80_007140</name>
</gene>
<dbReference type="InterPro" id="IPR014352">
    <property type="entry name" value="FERM/acyl-CoA-bd_prot_sf"/>
</dbReference>
<name>A0A4Z2IZB4_9TELE</name>
<keyword evidence="2" id="KW-0418">Kinase</keyword>
<dbReference type="Pfam" id="PF00373">
    <property type="entry name" value="FERM_M"/>
    <property type="match status" value="1"/>
</dbReference>
<dbReference type="InterPro" id="IPR049385">
    <property type="entry name" value="FAK1-like_FERM_C"/>
</dbReference>
<evidence type="ECO:0000313" key="2">
    <source>
        <dbReference type="EMBL" id="TNN82622.1"/>
    </source>
</evidence>
<dbReference type="SUPFAM" id="SSF47031">
    <property type="entry name" value="Second domain of FERM"/>
    <property type="match status" value="1"/>
</dbReference>
<dbReference type="GO" id="GO:0004713">
    <property type="term" value="F:protein tyrosine kinase activity"/>
    <property type="evidence" value="ECO:0007669"/>
    <property type="project" value="UniProtKB-KW"/>
</dbReference>
<keyword evidence="3" id="KW-1185">Reference proteome</keyword>
<dbReference type="PANTHER" id="PTHR46221">
    <property type="entry name" value="FERM AND PDZ DOMAIN-CONTAINING PROTEIN FAMILY MEMBER"/>
    <property type="match status" value="1"/>
</dbReference>